<comment type="subcellular location">
    <subcellularLocation>
        <location evidence="1">Cell membrane</location>
        <topology evidence="1">Multi-pass membrane protein</topology>
    </subcellularLocation>
</comment>
<dbReference type="RefSeq" id="WP_422864672.1">
    <property type="nucleotide sequence ID" value="NZ_JAMSKV010000010.1"/>
</dbReference>
<dbReference type="PANTHER" id="PTHR30354">
    <property type="entry name" value="GNT FAMILY GLUCONATE TRANSPORTER"/>
    <property type="match status" value="1"/>
</dbReference>
<keyword evidence="4 8" id="KW-0812">Transmembrane</keyword>
<evidence type="ECO:0000256" key="6">
    <source>
        <dbReference type="ARBA" id="ARBA00023136"/>
    </source>
</evidence>
<protein>
    <submittedName>
        <fullName evidence="9">GntP family permease</fullName>
    </submittedName>
</protein>
<keyword evidence="5 8" id="KW-1133">Transmembrane helix</keyword>
<dbReference type="InterPro" id="IPR003474">
    <property type="entry name" value="Glcn_transporter"/>
</dbReference>
<keyword evidence="10" id="KW-1185">Reference proteome</keyword>
<dbReference type="Proteomes" id="UP001524587">
    <property type="component" value="Unassembled WGS sequence"/>
</dbReference>
<organism evidence="9 10">
    <name type="scientific">Endosaccharibacter trunci</name>
    <dbReference type="NCBI Taxonomy" id="2812733"/>
    <lineage>
        <taxon>Bacteria</taxon>
        <taxon>Pseudomonadati</taxon>
        <taxon>Pseudomonadota</taxon>
        <taxon>Alphaproteobacteria</taxon>
        <taxon>Acetobacterales</taxon>
        <taxon>Acetobacteraceae</taxon>
        <taxon>Endosaccharibacter</taxon>
    </lineage>
</organism>
<dbReference type="NCBIfam" id="TIGR00791">
    <property type="entry name" value="gntP"/>
    <property type="match status" value="1"/>
</dbReference>
<feature type="transmembrane region" description="Helical" evidence="8">
    <location>
        <begin position="107"/>
        <end position="133"/>
    </location>
</feature>
<evidence type="ECO:0000256" key="3">
    <source>
        <dbReference type="ARBA" id="ARBA00022475"/>
    </source>
</evidence>
<dbReference type="Pfam" id="PF02447">
    <property type="entry name" value="GntP_permease"/>
    <property type="match status" value="1"/>
</dbReference>
<feature type="transmembrane region" description="Helical" evidence="8">
    <location>
        <begin position="274"/>
        <end position="299"/>
    </location>
</feature>
<dbReference type="EMBL" id="JAMSKV010000010">
    <property type="protein sequence ID" value="MCQ8279186.1"/>
    <property type="molecule type" value="Genomic_DNA"/>
</dbReference>
<evidence type="ECO:0000256" key="1">
    <source>
        <dbReference type="ARBA" id="ARBA00004651"/>
    </source>
</evidence>
<sequence>MTAWTAHDTTLVCCCAAALFCIVVLIAWVRLTPFLAILVAALGFGLAAGMPMQAVLRAFEAGAGSLLGEIGLILALGAMLGGVLMESGAAQRLVEALLRPVATRPRLLPAALVTAAMLVGLPLFFEVGLVILLPVLFELVRRTKLPVVSIAVPVLAGLTALHALLPPHPGPLIAVSTLHADLGTTMALGFLVAVPAAVLAGPVYAVLLRRLPSMRTLALPAAPFVEGHAPVPPASPARHPGLGASLLVMLMPAALMLGRSAAETLLPPGGAFGQALVAIGSPVMALLLALVTAIVLLGWGLGRDRATMGRTLSGALPPLAVLLLTIGAGGGLKGVLLEAGIGHTVARVADASGMPWFLLAWLVAVALRQATGSATVATSATAGLLAPLLASGHATTVQGALVALAIGSGSVFFCHVNDAGFWMVNQFFRLSLKQTVLMWSMLQTIVSVWGLAATAGLWWALG</sequence>
<evidence type="ECO:0000256" key="8">
    <source>
        <dbReference type="SAM" id="Phobius"/>
    </source>
</evidence>
<feature type="transmembrane region" description="Helical" evidence="8">
    <location>
        <begin position="436"/>
        <end position="461"/>
    </location>
</feature>
<feature type="transmembrane region" description="Helical" evidence="8">
    <location>
        <begin position="9"/>
        <end position="28"/>
    </location>
</feature>
<evidence type="ECO:0000256" key="5">
    <source>
        <dbReference type="ARBA" id="ARBA00022989"/>
    </source>
</evidence>
<reference evidence="9 10" key="1">
    <citation type="submission" date="2022-06" db="EMBL/GenBank/DDBJ databases">
        <title>Endosaccharibacter gen. nov., sp. nov., endophytic bacteria isolated from sugarcane.</title>
        <authorList>
            <person name="Pitiwittayakul N."/>
            <person name="Yukphan P."/>
            <person name="Charoenyingcharoen P."/>
            <person name="Tanasupawat S."/>
        </authorList>
    </citation>
    <scope>NUCLEOTIDE SEQUENCE [LARGE SCALE GENOMIC DNA]</scope>
    <source>
        <strain evidence="9 10">KSS8</strain>
    </source>
</reference>
<evidence type="ECO:0000313" key="9">
    <source>
        <dbReference type="EMBL" id="MCQ8279186.1"/>
    </source>
</evidence>
<feature type="transmembrane region" description="Helical" evidence="8">
    <location>
        <begin position="185"/>
        <end position="207"/>
    </location>
</feature>
<dbReference type="PIRSF" id="PIRSF002746">
    <property type="entry name" value="Gluconate_transporter"/>
    <property type="match status" value="1"/>
</dbReference>
<evidence type="ECO:0000256" key="2">
    <source>
        <dbReference type="ARBA" id="ARBA00022448"/>
    </source>
</evidence>
<accession>A0ABT1W8G6</accession>
<feature type="transmembrane region" description="Helical" evidence="8">
    <location>
        <begin position="66"/>
        <end position="87"/>
    </location>
</feature>
<feature type="transmembrane region" description="Helical" evidence="8">
    <location>
        <begin position="34"/>
        <end position="54"/>
    </location>
</feature>
<name>A0ABT1W8G6_9PROT</name>
<comment type="similarity">
    <text evidence="7">Belongs to the GntP permease family.</text>
</comment>
<evidence type="ECO:0000313" key="10">
    <source>
        <dbReference type="Proteomes" id="UP001524587"/>
    </source>
</evidence>
<keyword evidence="2" id="KW-0813">Transport</keyword>
<evidence type="ECO:0000256" key="7">
    <source>
        <dbReference type="ARBA" id="ARBA00049663"/>
    </source>
</evidence>
<feature type="transmembrane region" description="Helical" evidence="8">
    <location>
        <begin position="145"/>
        <end position="165"/>
    </location>
</feature>
<gene>
    <name evidence="9" type="ORF">NFI95_12100</name>
</gene>
<evidence type="ECO:0000256" key="4">
    <source>
        <dbReference type="ARBA" id="ARBA00022692"/>
    </source>
</evidence>
<comment type="caution">
    <text evidence="9">The sequence shown here is derived from an EMBL/GenBank/DDBJ whole genome shotgun (WGS) entry which is preliminary data.</text>
</comment>
<keyword evidence="6 8" id="KW-0472">Membrane</keyword>
<dbReference type="PANTHER" id="PTHR30354:SF22">
    <property type="entry name" value="HIGH-AFFINITY GLUCONATE TRANSPORTER"/>
    <property type="match status" value="1"/>
</dbReference>
<proteinExistence type="inferred from homology"/>
<keyword evidence="3" id="KW-1003">Cell membrane</keyword>
<feature type="transmembrane region" description="Helical" evidence="8">
    <location>
        <begin position="400"/>
        <end position="424"/>
    </location>
</feature>
<feature type="transmembrane region" description="Helical" evidence="8">
    <location>
        <begin position="311"/>
        <end position="332"/>
    </location>
</feature>